<name>A0ABR2KIX0_9EUKA</name>
<evidence type="ECO:0008006" key="5">
    <source>
        <dbReference type="Google" id="ProtNLM"/>
    </source>
</evidence>
<feature type="compositionally biased region" description="Polar residues" evidence="2">
    <location>
        <begin position="215"/>
        <end position="224"/>
    </location>
</feature>
<feature type="region of interest" description="Disordered" evidence="2">
    <location>
        <begin position="491"/>
        <end position="560"/>
    </location>
</feature>
<proteinExistence type="predicted"/>
<feature type="compositionally biased region" description="Polar residues" evidence="2">
    <location>
        <begin position="409"/>
        <end position="423"/>
    </location>
</feature>
<feature type="compositionally biased region" description="Polar residues" evidence="2">
    <location>
        <begin position="630"/>
        <end position="640"/>
    </location>
</feature>
<feature type="compositionally biased region" description="Basic and acidic residues" evidence="2">
    <location>
        <begin position="32"/>
        <end position="41"/>
    </location>
</feature>
<feature type="compositionally biased region" description="Basic and acidic residues" evidence="2">
    <location>
        <begin position="197"/>
        <end position="213"/>
    </location>
</feature>
<evidence type="ECO:0000313" key="3">
    <source>
        <dbReference type="EMBL" id="KAK8890817.1"/>
    </source>
</evidence>
<feature type="region of interest" description="Disordered" evidence="2">
    <location>
        <begin position="197"/>
        <end position="224"/>
    </location>
</feature>
<protein>
    <recommendedName>
        <fullName evidence="5">ALMS motif domain-containing protein</fullName>
    </recommendedName>
</protein>
<feature type="compositionally biased region" description="Polar residues" evidence="2">
    <location>
        <begin position="172"/>
        <end position="181"/>
    </location>
</feature>
<evidence type="ECO:0000256" key="2">
    <source>
        <dbReference type="SAM" id="MobiDB-lite"/>
    </source>
</evidence>
<gene>
    <name evidence="3" type="ORF">M9Y10_028016</name>
</gene>
<evidence type="ECO:0000313" key="4">
    <source>
        <dbReference type="Proteomes" id="UP001470230"/>
    </source>
</evidence>
<feature type="coiled-coil region" evidence="1">
    <location>
        <begin position="766"/>
        <end position="812"/>
    </location>
</feature>
<feature type="region of interest" description="Disordered" evidence="2">
    <location>
        <begin position="31"/>
        <end position="68"/>
    </location>
</feature>
<feature type="region of interest" description="Disordered" evidence="2">
    <location>
        <begin position="133"/>
        <end position="181"/>
    </location>
</feature>
<comment type="caution">
    <text evidence="3">The sequence shown here is derived from an EMBL/GenBank/DDBJ whole genome shotgun (WGS) entry which is preliminary data.</text>
</comment>
<feature type="compositionally biased region" description="Polar residues" evidence="2">
    <location>
        <begin position="384"/>
        <end position="402"/>
    </location>
</feature>
<feature type="compositionally biased region" description="Basic and acidic residues" evidence="2">
    <location>
        <begin position="525"/>
        <end position="538"/>
    </location>
</feature>
<feature type="compositionally biased region" description="Low complexity" evidence="2">
    <location>
        <begin position="152"/>
        <end position="165"/>
    </location>
</feature>
<reference evidence="3 4" key="1">
    <citation type="submission" date="2024-04" db="EMBL/GenBank/DDBJ databases">
        <title>Tritrichomonas musculus Genome.</title>
        <authorList>
            <person name="Alves-Ferreira E."/>
            <person name="Grigg M."/>
            <person name="Lorenzi H."/>
            <person name="Galac M."/>
        </authorList>
    </citation>
    <scope>NUCLEOTIDE SEQUENCE [LARGE SCALE GENOMIC DNA]</scope>
    <source>
        <strain evidence="3 4">EAF2021</strain>
    </source>
</reference>
<feature type="region of interest" description="Disordered" evidence="2">
    <location>
        <begin position="572"/>
        <end position="603"/>
    </location>
</feature>
<evidence type="ECO:0000256" key="1">
    <source>
        <dbReference type="SAM" id="Coils"/>
    </source>
</evidence>
<feature type="region of interest" description="Disordered" evidence="2">
    <location>
        <begin position="457"/>
        <end position="476"/>
    </location>
</feature>
<feature type="compositionally biased region" description="Polar residues" evidence="2">
    <location>
        <begin position="491"/>
        <end position="511"/>
    </location>
</feature>
<feature type="compositionally biased region" description="Basic and acidic residues" evidence="2">
    <location>
        <begin position="251"/>
        <end position="287"/>
    </location>
</feature>
<dbReference type="Proteomes" id="UP001470230">
    <property type="component" value="Unassembled WGS sequence"/>
</dbReference>
<organism evidence="3 4">
    <name type="scientific">Tritrichomonas musculus</name>
    <dbReference type="NCBI Taxonomy" id="1915356"/>
    <lineage>
        <taxon>Eukaryota</taxon>
        <taxon>Metamonada</taxon>
        <taxon>Parabasalia</taxon>
        <taxon>Tritrichomonadida</taxon>
        <taxon>Tritrichomonadidae</taxon>
        <taxon>Tritrichomonas</taxon>
    </lineage>
</organism>
<feature type="region of interest" description="Disordered" evidence="2">
    <location>
        <begin position="251"/>
        <end position="290"/>
    </location>
</feature>
<accession>A0ABR2KIX0</accession>
<feature type="coiled-coil region" evidence="1">
    <location>
        <begin position="703"/>
        <end position="730"/>
    </location>
</feature>
<feature type="compositionally biased region" description="Basic and acidic residues" evidence="2">
    <location>
        <begin position="641"/>
        <end position="666"/>
    </location>
</feature>
<feature type="region of interest" description="Disordered" evidence="2">
    <location>
        <begin position="620"/>
        <end position="683"/>
    </location>
</feature>
<keyword evidence="1" id="KW-0175">Coiled coil</keyword>
<feature type="compositionally biased region" description="Basic and acidic residues" evidence="2">
    <location>
        <begin position="367"/>
        <end position="383"/>
    </location>
</feature>
<keyword evidence="4" id="KW-1185">Reference proteome</keyword>
<dbReference type="EMBL" id="JAPFFF010000004">
    <property type="protein sequence ID" value="KAK8890817.1"/>
    <property type="molecule type" value="Genomic_DNA"/>
</dbReference>
<feature type="compositionally biased region" description="Polar residues" evidence="2">
    <location>
        <begin position="464"/>
        <end position="476"/>
    </location>
</feature>
<sequence length="824" mass="95332">MEKPLNITSFVQRPVDSFKEPVRSPITEWEYDEIHAGERPHTGNTSSSGLYEFSIGSEEESDRENKDDLMSLCHPVSYNEPDLMKLDPNQVGRALQNDLDFVASSHFENEEKIQRQKETTKSVMATFKYTYFDDDVDDPKDRLPKIKRKKSPNNSSSSKNIFSGSSKHHHSSINGSSTIKSVTDMLKTSTTLYGVPEKTDIERRTSQLREKKSPKVSTVTDSGVNFSEDSDIDILKSSCSTLKNSKQPFKKEICETTSQFREERKPKQKEPPSDEEYYLDKKDKTDSHMNTLDADEFQISDESDFEESLQNDIHSTADFMKSRSMNQSIKLSSFNPNLNTSELLKPIDSFETADITKEQYDQLNKSIKTEKKDSTENQDEGSRKNTTSMMKVTVLSTNSSTNRPKKQVTIYTNESDNNSKLQNTKETTYSQLNDSINSFAQNELPDISDLENTNKSTHIEKSNNDTNKINNSDQSKLLNKTDNLEKSINKSQILNKSMDQSNSKYESNPPSMFSKYIEENPPPPKVKDETPTKFKYDAKPLVNNPPSMYANNPPKPPNKVQFEQSTKIEHNYFEVPDNPPSFLTETDRNKKKRKPAVFYKDPLKEFELDDEEKVLAEHKRKKMIEERVNGPSNTTPPKKNTNSEKLNKKNVSSEKADPRRNTDKKALLASQRSQQMKEKEEKAKKMFYEPAETQATRLRNQRIKQKLAIKHEQERILDEAENDRIRRQQQAALQIEPELLRLEQISKERQNKERRFTGRGNNKKTVESIKKAINNAKNEEVLLRRNDRSLILQDVQNKINKERRRIEQMNEYRVPNMRQTKKKT</sequence>
<feature type="region of interest" description="Disordered" evidence="2">
    <location>
        <begin position="366"/>
        <end position="423"/>
    </location>
</feature>